<accession>A0AA40G4X4</accession>
<evidence type="ECO:0000256" key="1">
    <source>
        <dbReference type="SAM" id="Coils"/>
    </source>
</evidence>
<name>A0AA40G4X4_9HYME</name>
<evidence type="ECO:0000313" key="3">
    <source>
        <dbReference type="Proteomes" id="UP001177670"/>
    </source>
</evidence>
<sequence>MYLEEILCADSTALTNDQILLNEIQKQIDIIKPKAFLVEKDGYSQVFTPSSNSKISQNANNILKRSEEQNKKLQALVEERDSLLKTGSYTTDDTVIMKLNNEIRSLMMK</sequence>
<gene>
    <name evidence="2" type="ORF">K0M31_017470</name>
</gene>
<dbReference type="EMBL" id="JAHYIQ010000006">
    <property type="protein sequence ID" value="KAK1131182.1"/>
    <property type="molecule type" value="Genomic_DNA"/>
</dbReference>
<dbReference type="AlphaFoldDB" id="A0AA40G4X4"/>
<comment type="caution">
    <text evidence="2">The sequence shown here is derived from an EMBL/GenBank/DDBJ whole genome shotgun (WGS) entry which is preliminary data.</text>
</comment>
<organism evidence="2 3">
    <name type="scientific">Melipona bicolor</name>
    <dbReference type="NCBI Taxonomy" id="60889"/>
    <lineage>
        <taxon>Eukaryota</taxon>
        <taxon>Metazoa</taxon>
        <taxon>Ecdysozoa</taxon>
        <taxon>Arthropoda</taxon>
        <taxon>Hexapoda</taxon>
        <taxon>Insecta</taxon>
        <taxon>Pterygota</taxon>
        <taxon>Neoptera</taxon>
        <taxon>Endopterygota</taxon>
        <taxon>Hymenoptera</taxon>
        <taxon>Apocrita</taxon>
        <taxon>Aculeata</taxon>
        <taxon>Apoidea</taxon>
        <taxon>Anthophila</taxon>
        <taxon>Apidae</taxon>
        <taxon>Melipona</taxon>
    </lineage>
</organism>
<reference evidence="2" key="1">
    <citation type="submission" date="2021-10" db="EMBL/GenBank/DDBJ databases">
        <title>Melipona bicolor Genome sequencing and assembly.</title>
        <authorList>
            <person name="Araujo N.S."/>
            <person name="Arias M.C."/>
        </authorList>
    </citation>
    <scope>NUCLEOTIDE SEQUENCE</scope>
    <source>
        <strain evidence="2">USP_2M_L1-L4_2017</strain>
        <tissue evidence="2">Whole body</tissue>
    </source>
</reference>
<keyword evidence="1" id="KW-0175">Coiled coil</keyword>
<keyword evidence="3" id="KW-1185">Reference proteome</keyword>
<protein>
    <submittedName>
        <fullName evidence="2">Uncharacterized protein</fullName>
    </submittedName>
</protein>
<proteinExistence type="predicted"/>
<feature type="coiled-coil region" evidence="1">
    <location>
        <begin position="56"/>
        <end position="86"/>
    </location>
</feature>
<evidence type="ECO:0000313" key="2">
    <source>
        <dbReference type="EMBL" id="KAK1131182.1"/>
    </source>
</evidence>
<dbReference type="Proteomes" id="UP001177670">
    <property type="component" value="Unassembled WGS sequence"/>
</dbReference>